<dbReference type="GO" id="GO:0006631">
    <property type="term" value="P:fatty acid metabolic process"/>
    <property type="evidence" value="ECO:0007669"/>
    <property type="project" value="UniProtKB-KW"/>
</dbReference>
<dbReference type="GO" id="GO:0016020">
    <property type="term" value="C:membrane"/>
    <property type="evidence" value="ECO:0007669"/>
    <property type="project" value="UniProtKB-SubCell"/>
</dbReference>
<evidence type="ECO:0000256" key="18">
    <source>
        <dbReference type="ARBA" id="ARBA00043210"/>
    </source>
</evidence>
<dbReference type="PANTHER" id="PTHR12418:SF19">
    <property type="entry name" value="ACYL-COENZYME A THIOESTERASE THEM4"/>
    <property type="match status" value="1"/>
</dbReference>
<feature type="domain" description="Thioesterase" evidence="24">
    <location>
        <begin position="50"/>
        <end position="107"/>
    </location>
</feature>
<dbReference type="GO" id="GO:0005737">
    <property type="term" value="C:cytoplasm"/>
    <property type="evidence" value="ECO:0007669"/>
    <property type="project" value="UniProtKB-SubCell"/>
</dbReference>
<dbReference type="Gene3D" id="3.10.129.10">
    <property type="entry name" value="Hotdog Thioesterase"/>
    <property type="match status" value="1"/>
</dbReference>
<keyword evidence="11" id="KW-0472">Membrane</keyword>
<comment type="catalytic activity">
    <reaction evidence="21">
        <text>decanoyl-CoA + H2O = decanoate + CoA + H(+)</text>
        <dbReference type="Rhea" id="RHEA:40059"/>
        <dbReference type="ChEBI" id="CHEBI:15377"/>
        <dbReference type="ChEBI" id="CHEBI:15378"/>
        <dbReference type="ChEBI" id="CHEBI:27689"/>
        <dbReference type="ChEBI" id="CHEBI:57287"/>
        <dbReference type="ChEBI" id="CHEBI:61430"/>
    </reaction>
    <physiologicalReaction direction="left-to-right" evidence="21">
        <dbReference type="Rhea" id="RHEA:40060"/>
    </physiologicalReaction>
</comment>
<evidence type="ECO:0000256" key="3">
    <source>
        <dbReference type="ARBA" id="ARBA00004632"/>
    </source>
</evidence>
<dbReference type="InterPro" id="IPR029069">
    <property type="entry name" value="HotDog_dom_sf"/>
</dbReference>
<dbReference type="EMBL" id="AJYW02000041">
    <property type="protein sequence ID" value="OEE78669.1"/>
    <property type="molecule type" value="Genomic_DNA"/>
</dbReference>
<keyword evidence="5" id="KW-0963">Cytoplasm</keyword>
<dbReference type="InterPro" id="IPR052365">
    <property type="entry name" value="THEM4/THEM5_acyl-CoA_thioest"/>
</dbReference>
<dbReference type="Proteomes" id="UP000094165">
    <property type="component" value="Unassembled WGS sequence"/>
</dbReference>
<evidence type="ECO:0000256" key="17">
    <source>
        <dbReference type="ARBA" id="ARBA00040123"/>
    </source>
</evidence>
<comment type="catalytic activity">
    <reaction evidence="19">
        <text>octanoyl-CoA + H2O = octanoate + CoA + H(+)</text>
        <dbReference type="Rhea" id="RHEA:30143"/>
        <dbReference type="ChEBI" id="CHEBI:15377"/>
        <dbReference type="ChEBI" id="CHEBI:15378"/>
        <dbReference type="ChEBI" id="CHEBI:25646"/>
        <dbReference type="ChEBI" id="CHEBI:57287"/>
        <dbReference type="ChEBI" id="CHEBI:57386"/>
    </reaction>
    <physiologicalReaction direction="left-to-right" evidence="19">
        <dbReference type="Rhea" id="RHEA:30144"/>
    </physiologicalReaction>
</comment>
<evidence type="ECO:0000256" key="19">
    <source>
        <dbReference type="ARBA" id="ARBA00047588"/>
    </source>
</evidence>
<evidence type="ECO:0000256" key="8">
    <source>
        <dbReference type="ARBA" id="ARBA00022832"/>
    </source>
</evidence>
<keyword evidence="12" id="KW-0966">Cell projection</keyword>
<keyword evidence="7" id="KW-0378">Hydrolase</keyword>
<accession>A0A1E5D550</accession>
<reference evidence="25 26" key="1">
    <citation type="journal article" date="2012" name="Science">
        <title>Ecological populations of bacteria act as socially cohesive units of antibiotic production and resistance.</title>
        <authorList>
            <person name="Cordero O.X."/>
            <person name="Wildschutte H."/>
            <person name="Kirkup B."/>
            <person name="Proehl S."/>
            <person name="Ngo L."/>
            <person name="Hussain F."/>
            <person name="Le Roux F."/>
            <person name="Mincer T."/>
            <person name="Polz M.F."/>
        </authorList>
    </citation>
    <scope>NUCLEOTIDE SEQUENCE [LARGE SCALE GENOMIC DNA]</scope>
    <source>
        <strain evidence="25 26">FF-238</strain>
    </source>
</reference>
<comment type="catalytic activity">
    <reaction evidence="14">
        <text>(9Z)-octadecenoyl-CoA + H2O = (9Z)-octadecenoate + CoA + H(+)</text>
        <dbReference type="Rhea" id="RHEA:40139"/>
        <dbReference type="ChEBI" id="CHEBI:15377"/>
        <dbReference type="ChEBI" id="CHEBI:15378"/>
        <dbReference type="ChEBI" id="CHEBI:30823"/>
        <dbReference type="ChEBI" id="CHEBI:57287"/>
        <dbReference type="ChEBI" id="CHEBI:57387"/>
    </reaction>
    <physiologicalReaction direction="left-to-right" evidence="14">
        <dbReference type="Rhea" id="RHEA:40140"/>
    </physiologicalReaction>
</comment>
<comment type="catalytic activity">
    <reaction evidence="20">
        <text>hexadecanoyl-CoA + H2O = hexadecanoate + CoA + H(+)</text>
        <dbReference type="Rhea" id="RHEA:16645"/>
        <dbReference type="ChEBI" id="CHEBI:7896"/>
        <dbReference type="ChEBI" id="CHEBI:15377"/>
        <dbReference type="ChEBI" id="CHEBI:15378"/>
        <dbReference type="ChEBI" id="CHEBI:57287"/>
        <dbReference type="ChEBI" id="CHEBI:57379"/>
        <dbReference type="EC" id="3.1.2.2"/>
    </reaction>
    <physiologicalReaction direction="left-to-right" evidence="20">
        <dbReference type="Rhea" id="RHEA:16646"/>
    </physiologicalReaction>
</comment>
<dbReference type="RefSeq" id="WP_017054410.1">
    <property type="nucleotide sequence ID" value="NZ_AJYW02000041.1"/>
</dbReference>
<keyword evidence="4" id="KW-1003">Cell membrane</keyword>
<comment type="catalytic activity">
    <reaction evidence="23">
        <text>tetradecanoyl-CoA + H2O = tetradecanoate + CoA + H(+)</text>
        <dbReference type="Rhea" id="RHEA:40119"/>
        <dbReference type="ChEBI" id="CHEBI:15377"/>
        <dbReference type="ChEBI" id="CHEBI:15378"/>
        <dbReference type="ChEBI" id="CHEBI:30807"/>
        <dbReference type="ChEBI" id="CHEBI:57287"/>
        <dbReference type="ChEBI" id="CHEBI:57385"/>
    </reaction>
    <physiologicalReaction direction="left-to-right" evidence="23">
        <dbReference type="Rhea" id="RHEA:40120"/>
    </physiologicalReaction>
</comment>
<keyword evidence="8" id="KW-0276">Fatty acid metabolism</keyword>
<evidence type="ECO:0000256" key="13">
    <source>
        <dbReference type="ARBA" id="ARBA00035852"/>
    </source>
</evidence>
<evidence type="ECO:0000313" key="25">
    <source>
        <dbReference type="EMBL" id="OEE78669.1"/>
    </source>
</evidence>
<evidence type="ECO:0000256" key="21">
    <source>
        <dbReference type="ARBA" id="ARBA00047969"/>
    </source>
</evidence>
<evidence type="ECO:0000256" key="23">
    <source>
        <dbReference type="ARBA" id="ARBA00048180"/>
    </source>
</evidence>
<comment type="catalytic activity">
    <reaction evidence="13">
        <text>(5Z,8Z,11Z,14Z)-eicosatetraenoyl-CoA + H2O = (5Z,8Z,11Z,14Z)-eicosatetraenoate + CoA + H(+)</text>
        <dbReference type="Rhea" id="RHEA:40151"/>
        <dbReference type="ChEBI" id="CHEBI:15377"/>
        <dbReference type="ChEBI" id="CHEBI:15378"/>
        <dbReference type="ChEBI" id="CHEBI:32395"/>
        <dbReference type="ChEBI" id="CHEBI:57287"/>
        <dbReference type="ChEBI" id="CHEBI:57368"/>
    </reaction>
    <physiologicalReaction direction="left-to-right" evidence="13">
        <dbReference type="Rhea" id="RHEA:40152"/>
    </physiologicalReaction>
</comment>
<evidence type="ECO:0000256" key="6">
    <source>
        <dbReference type="ARBA" id="ARBA00022703"/>
    </source>
</evidence>
<evidence type="ECO:0000259" key="24">
    <source>
        <dbReference type="Pfam" id="PF03061"/>
    </source>
</evidence>
<keyword evidence="26" id="KW-1185">Reference proteome</keyword>
<organism evidence="25 26">
    <name type="scientific">Vibrio genomosp. F6 str. FF-238</name>
    <dbReference type="NCBI Taxonomy" id="1191298"/>
    <lineage>
        <taxon>Bacteria</taxon>
        <taxon>Pseudomonadati</taxon>
        <taxon>Pseudomonadota</taxon>
        <taxon>Gammaproteobacteria</taxon>
        <taxon>Vibrionales</taxon>
        <taxon>Vibrionaceae</taxon>
        <taxon>Vibrio</taxon>
    </lineage>
</organism>
<comment type="catalytic activity">
    <reaction evidence="22">
        <text>dodecanoyl-CoA + H2O = dodecanoate + CoA + H(+)</text>
        <dbReference type="Rhea" id="RHEA:30135"/>
        <dbReference type="ChEBI" id="CHEBI:15377"/>
        <dbReference type="ChEBI" id="CHEBI:15378"/>
        <dbReference type="ChEBI" id="CHEBI:18262"/>
        <dbReference type="ChEBI" id="CHEBI:57287"/>
        <dbReference type="ChEBI" id="CHEBI:57375"/>
    </reaction>
    <physiologicalReaction direction="left-to-right" evidence="22">
        <dbReference type="Rhea" id="RHEA:30136"/>
    </physiologicalReaction>
</comment>
<evidence type="ECO:0000256" key="20">
    <source>
        <dbReference type="ARBA" id="ARBA00047734"/>
    </source>
</evidence>
<dbReference type="CDD" id="cd03443">
    <property type="entry name" value="PaaI_thioesterase"/>
    <property type="match status" value="1"/>
</dbReference>
<evidence type="ECO:0000256" key="9">
    <source>
        <dbReference type="ARBA" id="ARBA00022946"/>
    </source>
</evidence>
<evidence type="ECO:0000256" key="7">
    <source>
        <dbReference type="ARBA" id="ARBA00022801"/>
    </source>
</evidence>
<evidence type="ECO:0000256" key="16">
    <source>
        <dbReference type="ARBA" id="ARBA00038848"/>
    </source>
</evidence>
<dbReference type="GO" id="GO:0016790">
    <property type="term" value="F:thiolester hydrolase activity"/>
    <property type="evidence" value="ECO:0007669"/>
    <property type="project" value="UniProtKB-ARBA"/>
</dbReference>
<keyword evidence="6" id="KW-0053">Apoptosis</keyword>
<dbReference type="EC" id="3.1.2.2" evidence="16"/>
<comment type="similarity">
    <text evidence="15">Belongs to the THEM4/THEM5 thioesterase family.</text>
</comment>
<proteinExistence type="inferred from homology"/>
<protein>
    <recommendedName>
        <fullName evidence="17">Acyl-coenzyme A thioesterase THEM4</fullName>
        <ecNumber evidence="16">3.1.2.2</ecNumber>
    </recommendedName>
    <alternativeName>
        <fullName evidence="18">Thioesterase superfamily member 4</fullName>
    </alternativeName>
</protein>
<evidence type="ECO:0000256" key="5">
    <source>
        <dbReference type="ARBA" id="ARBA00022490"/>
    </source>
</evidence>
<comment type="subcellular location">
    <subcellularLocation>
        <location evidence="3">Cell projection</location>
        <location evidence="3">Ruffle membrane</location>
    </subcellularLocation>
    <subcellularLocation>
        <location evidence="2">Cytoplasm</location>
    </subcellularLocation>
    <subcellularLocation>
        <location evidence="1">Membrane</location>
        <topology evidence="1">Peripheral membrane protein</topology>
    </subcellularLocation>
</comment>
<evidence type="ECO:0000256" key="15">
    <source>
        <dbReference type="ARBA" id="ARBA00038456"/>
    </source>
</evidence>
<gene>
    <name evidence="25" type="ORF">A130_12705</name>
</gene>
<name>A0A1E5D550_9VIBR</name>
<evidence type="ECO:0000256" key="11">
    <source>
        <dbReference type="ARBA" id="ARBA00023136"/>
    </source>
</evidence>
<evidence type="ECO:0000313" key="26">
    <source>
        <dbReference type="Proteomes" id="UP000094165"/>
    </source>
</evidence>
<dbReference type="Pfam" id="PF03061">
    <property type="entry name" value="4HBT"/>
    <property type="match status" value="1"/>
</dbReference>
<dbReference type="InterPro" id="IPR006683">
    <property type="entry name" value="Thioestr_dom"/>
</dbReference>
<keyword evidence="10" id="KW-0443">Lipid metabolism</keyword>
<dbReference type="PANTHER" id="PTHR12418">
    <property type="entry name" value="ACYL-COENZYME A THIOESTERASE THEM4"/>
    <property type="match status" value="1"/>
</dbReference>
<evidence type="ECO:0000256" key="10">
    <source>
        <dbReference type="ARBA" id="ARBA00023098"/>
    </source>
</evidence>
<sequence>MLIQRPENHLSCVICGEKKSDNELGLTFNVEKEGVVSTTFTPTNVVQGYQGVMHGGMICSLLDSAMTNCLFSLGVHAMTADLNVRFIHPVPLDQPITILGEFIQQRRGIYQLSSSLTHLGVKLATATAKFVVPKS</sequence>
<evidence type="ECO:0000256" key="1">
    <source>
        <dbReference type="ARBA" id="ARBA00004170"/>
    </source>
</evidence>
<comment type="caution">
    <text evidence="25">The sequence shown here is derived from an EMBL/GenBank/DDBJ whole genome shotgun (WGS) entry which is preliminary data.</text>
</comment>
<keyword evidence="9" id="KW-0809">Transit peptide</keyword>
<dbReference type="AlphaFoldDB" id="A0A1E5D550"/>
<evidence type="ECO:0000256" key="12">
    <source>
        <dbReference type="ARBA" id="ARBA00023273"/>
    </source>
</evidence>
<evidence type="ECO:0000256" key="2">
    <source>
        <dbReference type="ARBA" id="ARBA00004496"/>
    </source>
</evidence>
<dbReference type="SUPFAM" id="SSF54637">
    <property type="entry name" value="Thioesterase/thiol ester dehydrase-isomerase"/>
    <property type="match status" value="1"/>
</dbReference>
<evidence type="ECO:0000256" key="4">
    <source>
        <dbReference type="ARBA" id="ARBA00022475"/>
    </source>
</evidence>
<evidence type="ECO:0000256" key="22">
    <source>
        <dbReference type="ARBA" id="ARBA00048074"/>
    </source>
</evidence>
<evidence type="ECO:0000256" key="14">
    <source>
        <dbReference type="ARBA" id="ARBA00037002"/>
    </source>
</evidence>